<dbReference type="Proteomes" id="UP001151760">
    <property type="component" value="Unassembled WGS sequence"/>
</dbReference>
<feature type="region of interest" description="Disordered" evidence="2">
    <location>
        <begin position="380"/>
        <end position="406"/>
    </location>
</feature>
<feature type="compositionally biased region" description="Basic and acidic residues" evidence="2">
    <location>
        <begin position="613"/>
        <end position="627"/>
    </location>
</feature>
<gene>
    <name evidence="3" type="ORF">Tco_0727451</name>
</gene>
<feature type="coiled-coil region" evidence="1">
    <location>
        <begin position="185"/>
        <end position="239"/>
    </location>
</feature>
<feature type="region of interest" description="Disordered" evidence="2">
    <location>
        <begin position="613"/>
        <end position="642"/>
    </location>
</feature>
<evidence type="ECO:0000256" key="1">
    <source>
        <dbReference type="SAM" id="Coils"/>
    </source>
</evidence>
<protein>
    <submittedName>
        <fullName evidence="3">Uncharacterized protein</fullName>
    </submittedName>
</protein>
<organism evidence="3 4">
    <name type="scientific">Tanacetum coccineum</name>
    <dbReference type="NCBI Taxonomy" id="301880"/>
    <lineage>
        <taxon>Eukaryota</taxon>
        <taxon>Viridiplantae</taxon>
        <taxon>Streptophyta</taxon>
        <taxon>Embryophyta</taxon>
        <taxon>Tracheophyta</taxon>
        <taxon>Spermatophyta</taxon>
        <taxon>Magnoliopsida</taxon>
        <taxon>eudicotyledons</taxon>
        <taxon>Gunneridae</taxon>
        <taxon>Pentapetalae</taxon>
        <taxon>asterids</taxon>
        <taxon>campanulids</taxon>
        <taxon>Asterales</taxon>
        <taxon>Asteraceae</taxon>
        <taxon>Asteroideae</taxon>
        <taxon>Anthemideae</taxon>
        <taxon>Anthemidinae</taxon>
        <taxon>Tanacetum</taxon>
    </lineage>
</organism>
<dbReference type="EMBL" id="BQNB010010457">
    <property type="protein sequence ID" value="GJS77570.1"/>
    <property type="molecule type" value="Genomic_DNA"/>
</dbReference>
<evidence type="ECO:0000313" key="4">
    <source>
        <dbReference type="Proteomes" id="UP001151760"/>
    </source>
</evidence>
<reference evidence="3" key="2">
    <citation type="submission" date="2022-01" db="EMBL/GenBank/DDBJ databases">
        <authorList>
            <person name="Yamashiro T."/>
            <person name="Shiraishi A."/>
            <person name="Satake H."/>
            <person name="Nakayama K."/>
        </authorList>
    </citation>
    <scope>NUCLEOTIDE SEQUENCE</scope>
</reference>
<evidence type="ECO:0000313" key="3">
    <source>
        <dbReference type="EMBL" id="GJS77570.1"/>
    </source>
</evidence>
<accession>A0ABQ4YJC1</accession>
<name>A0ABQ4YJC1_9ASTR</name>
<sequence length="671" mass="77430">METKNTSSSGSDLEEPEIQKLQMPAKNLKENSLNKLNESQVQIQESVLSRNMQNLEMQFSNETLHEKDSNSELRAIKGQFEHFIHSKMKMKQHGIVSEEEIDKMNWKHILFQGKNSGSLYCRSISTEQAIERTICEQAWSNHTSSYFRVPTAHDMELLIKTLLMPLSIKSQNDSFRFEHELKTEMHEDFEYVKSLEKEIDELESEKADFSNIYDLLLSKSDLKAQMQDKNIAISELKKLIENCKGKSVETQFDKPSVVRQPNAQRIPKPSVLGKPTPFSNSPEMRSFQTKQSVNKTNVSDGLFKQVTQQNLPQIRKQAVRNTKCDCTWPPRTTQSIVHFSHLKKFVGSNDMFITTTLRTLRHVHQLQKEQRCEMENLNKDAKSHKTTKRYMPVEKSSASKKPERQIPTRHRFSNKKTTTVPEKTMNPRSCLRWQLTGRILKTVGLRWVPTGKLFNSCTSKVESEPTHGSNVDIHHIHACKQTLGLSAGTSFNGQKQQRIDLNADALYNAKQENLRVWLLKMLISKKPVPECRSSLGLHQMTSNHNRSELGIQDHSNEPSSLKLVPKVVPLVVKTATSTQELELLFHFHIAMLRTTAFKISHNMRMLVKDIRSQDGKVDKDNDKDSKSRSQSMKEQAYNKEQRERLDQHYLNKHQWPLSPCVQGLVQHESYC</sequence>
<keyword evidence="1" id="KW-0175">Coiled coil</keyword>
<proteinExistence type="predicted"/>
<evidence type="ECO:0000256" key="2">
    <source>
        <dbReference type="SAM" id="MobiDB-lite"/>
    </source>
</evidence>
<keyword evidence="4" id="KW-1185">Reference proteome</keyword>
<comment type="caution">
    <text evidence="3">The sequence shown here is derived from an EMBL/GenBank/DDBJ whole genome shotgun (WGS) entry which is preliminary data.</text>
</comment>
<reference evidence="3" key="1">
    <citation type="journal article" date="2022" name="Int. J. Mol. Sci.">
        <title>Draft Genome of Tanacetum Coccineum: Genomic Comparison of Closely Related Tanacetum-Family Plants.</title>
        <authorList>
            <person name="Yamashiro T."/>
            <person name="Shiraishi A."/>
            <person name="Nakayama K."/>
            <person name="Satake H."/>
        </authorList>
    </citation>
    <scope>NUCLEOTIDE SEQUENCE</scope>
</reference>